<dbReference type="InterPro" id="IPR013784">
    <property type="entry name" value="Carb-bd-like_fold"/>
</dbReference>
<dbReference type="RefSeq" id="XP_009054336.1">
    <property type="nucleotide sequence ID" value="XM_009056088.1"/>
</dbReference>
<dbReference type="OrthoDB" id="550577at2759"/>
<organism evidence="3 4">
    <name type="scientific">Lottia gigantea</name>
    <name type="common">Giant owl limpet</name>
    <dbReference type="NCBI Taxonomy" id="225164"/>
    <lineage>
        <taxon>Eukaryota</taxon>
        <taxon>Metazoa</taxon>
        <taxon>Spiralia</taxon>
        <taxon>Lophotrochozoa</taxon>
        <taxon>Mollusca</taxon>
        <taxon>Gastropoda</taxon>
        <taxon>Patellogastropoda</taxon>
        <taxon>Lottioidea</taxon>
        <taxon>Lottiidae</taxon>
        <taxon>Lottia</taxon>
    </lineage>
</organism>
<feature type="domain" description="CBM20" evidence="2">
    <location>
        <begin position="9"/>
        <end position="137"/>
    </location>
</feature>
<keyword evidence="4" id="KW-1185">Reference proteome</keyword>
<dbReference type="SMART" id="SM01065">
    <property type="entry name" value="CBM_2"/>
    <property type="match status" value="2"/>
</dbReference>
<dbReference type="GeneID" id="20238528"/>
<evidence type="ECO:0000259" key="2">
    <source>
        <dbReference type="SMART" id="SM01065"/>
    </source>
</evidence>
<evidence type="ECO:0000313" key="3">
    <source>
        <dbReference type="EMBL" id="ESO95148.1"/>
    </source>
</evidence>
<proteinExistence type="predicted"/>
<dbReference type="Gene3D" id="2.60.40.10">
    <property type="entry name" value="Immunoglobulins"/>
    <property type="match status" value="2"/>
</dbReference>
<dbReference type="SUPFAM" id="SSF49452">
    <property type="entry name" value="Starch-binding domain-like"/>
    <property type="match status" value="2"/>
</dbReference>
<dbReference type="AlphaFoldDB" id="V3ZUI5"/>
<dbReference type="HOGENOM" id="CLU_376569_0_0_1"/>
<dbReference type="CTD" id="20238528"/>
<feature type="compositionally biased region" description="Acidic residues" evidence="1">
    <location>
        <begin position="53"/>
        <end position="64"/>
    </location>
</feature>
<feature type="domain" description="CBM20" evidence="2">
    <location>
        <begin position="166"/>
        <end position="255"/>
    </location>
</feature>
<dbReference type="EMBL" id="KB201701">
    <property type="protein sequence ID" value="ESO95148.1"/>
    <property type="molecule type" value="Genomic_DNA"/>
</dbReference>
<dbReference type="Proteomes" id="UP000030746">
    <property type="component" value="Unassembled WGS sequence"/>
</dbReference>
<dbReference type="InterPro" id="IPR002044">
    <property type="entry name" value="CBM20"/>
</dbReference>
<gene>
    <name evidence="3" type="ORF">LOTGIDRAFT_160912</name>
</gene>
<reference evidence="3 4" key="1">
    <citation type="journal article" date="2013" name="Nature">
        <title>Insights into bilaterian evolution from three spiralian genomes.</title>
        <authorList>
            <person name="Simakov O."/>
            <person name="Marletaz F."/>
            <person name="Cho S.J."/>
            <person name="Edsinger-Gonzales E."/>
            <person name="Havlak P."/>
            <person name="Hellsten U."/>
            <person name="Kuo D.H."/>
            <person name="Larsson T."/>
            <person name="Lv J."/>
            <person name="Arendt D."/>
            <person name="Savage R."/>
            <person name="Osoegawa K."/>
            <person name="de Jong P."/>
            <person name="Grimwood J."/>
            <person name="Chapman J.A."/>
            <person name="Shapiro H."/>
            <person name="Aerts A."/>
            <person name="Otillar R.P."/>
            <person name="Terry A.Y."/>
            <person name="Boore J.L."/>
            <person name="Grigoriev I.V."/>
            <person name="Lindberg D.R."/>
            <person name="Seaver E.C."/>
            <person name="Weisblat D.A."/>
            <person name="Putnam N.H."/>
            <person name="Rokhsar D.S."/>
        </authorList>
    </citation>
    <scope>NUCLEOTIDE SEQUENCE [LARGE SCALE GENOMIC DNA]</scope>
</reference>
<name>V3ZUI5_LOTGI</name>
<evidence type="ECO:0000256" key="1">
    <source>
        <dbReference type="SAM" id="MobiDB-lite"/>
    </source>
</evidence>
<dbReference type="Pfam" id="PF00686">
    <property type="entry name" value="CBM_20"/>
    <property type="match status" value="1"/>
</dbReference>
<dbReference type="KEGG" id="lgi:LOTGIDRAFT_160912"/>
<dbReference type="InterPro" id="IPR013783">
    <property type="entry name" value="Ig-like_fold"/>
</dbReference>
<dbReference type="GO" id="GO:2001070">
    <property type="term" value="F:starch binding"/>
    <property type="evidence" value="ECO:0007669"/>
    <property type="project" value="InterPro"/>
</dbReference>
<evidence type="ECO:0000313" key="4">
    <source>
        <dbReference type="Proteomes" id="UP000030746"/>
    </source>
</evidence>
<protein>
    <recommendedName>
        <fullName evidence="2">CBM20 domain-containing protein</fullName>
    </recommendedName>
</protein>
<accession>V3ZUI5</accession>
<feature type="region of interest" description="Disordered" evidence="1">
    <location>
        <begin position="52"/>
        <end position="71"/>
    </location>
</feature>
<sequence>MEIILDPALVPVVFQLKNFKCPKNLKPAITGDIYELGEWELDRAIIASPSIYDDTDSETEDDGKENERKDGDVKEYYKAESDYKEKDENEEEYDDQVWICEVKLPMATEFEWNWALVSRDETRAIFFDVEQTVRRKDCVGYYKKNFPSMWEMASVHPNHIKVKECDVKISLLEKKVNKNQRVCLLGSVPAMGCWIPTRSILATRLGENSNQWDVQLKLPLKSRPVYWKWAVINVKTQKIAEWESRMDRTLHVRTDYLALKSFWNENCEASVITARDYPNVKEKSQNETGGSGKLFKPVIDPDLTQPPALYYEMMREIYKIYRALRPDGSVQYRRYKNMAYVERFPTLQTLVDITSNILQYRDAIVFQVTDGGGKRKNIRFAFRCSQFIALDYPDPDVLTEMSFSYLMRYLSDSPQYYIGPPIIPYENEKTKKDKMTAWIKRSYYNKKTNVKIEFVLKPEADYLCVEPPDISPHKCSTHPKNMRPKADADNWSESIAHSELKEKRSIKKIGHPEFPPSKVTKGTQTRWTNRPSINQINAASQYKHKHSPVKFAETTKILLTAEKQTDTEGLYQTNIDTTEMKGQSQYGTEKSQIESLQLSSTDSAKLHILQKAHQTVFEQKAAIEKGKGKSLCQNITEKLGSLYQTCSGKVRNEEFNQTYNEVYLVNVGLYQTDVDTGKGERFYKRNISQKHKENENYHQNDDLHETNIDTEKRESYVPKNNSLLFNLAYSTLRNIFS</sequence>